<dbReference type="Pfam" id="PF00149">
    <property type="entry name" value="Metallophos"/>
    <property type="match status" value="1"/>
</dbReference>
<dbReference type="SUPFAM" id="SSF56300">
    <property type="entry name" value="Metallo-dependent phosphatases"/>
    <property type="match status" value="1"/>
</dbReference>
<evidence type="ECO:0000313" key="4">
    <source>
        <dbReference type="EMBL" id="OGG94045.1"/>
    </source>
</evidence>
<feature type="domain" description="Calcineurin-like phosphoesterase" evidence="3">
    <location>
        <begin position="48"/>
        <end position="221"/>
    </location>
</feature>
<evidence type="ECO:0000259" key="3">
    <source>
        <dbReference type="Pfam" id="PF00149"/>
    </source>
</evidence>
<organism evidence="4 5">
    <name type="scientific">Candidatus Lambdaproteobacteria bacterium RIFOXYD2_FULL_50_16</name>
    <dbReference type="NCBI Taxonomy" id="1817772"/>
    <lineage>
        <taxon>Bacteria</taxon>
        <taxon>Pseudomonadati</taxon>
        <taxon>Pseudomonadota</taxon>
        <taxon>Candidatus Lambdaproteobacteria</taxon>
    </lineage>
</organism>
<protein>
    <recommendedName>
        <fullName evidence="3">Calcineurin-like phosphoesterase domain-containing protein</fullName>
    </recommendedName>
</protein>
<dbReference type="Gene3D" id="3.60.21.10">
    <property type="match status" value="2"/>
</dbReference>
<gene>
    <name evidence="4" type="ORF">A2527_09330</name>
</gene>
<keyword evidence="1" id="KW-0732">Signal</keyword>
<dbReference type="InterPro" id="IPR051558">
    <property type="entry name" value="Metallophosphoesterase_PAP"/>
</dbReference>
<evidence type="ECO:0000256" key="1">
    <source>
        <dbReference type="ARBA" id="ARBA00022729"/>
    </source>
</evidence>
<evidence type="ECO:0000256" key="2">
    <source>
        <dbReference type="ARBA" id="ARBA00022801"/>
    </source>
</evidence>
<dbReference type="InterPro" id="IPR029052">
    <property type="entry name" value="Metallo-depent_PP-like"/>
</dbReference>
<dbReference type="Proteomes" id="UP000178449">
    <property type="component" value="Unassembled WGS sequence"/>
</dbReference>
<proteinExistence type="predicted"/>
<dbReference type="PANTHER" id="PTHR10161:SF14">
    <property type="entry name" value="TARTRATE-RESISTANT ACID PHOSPHATASE TYPE 5"/>
    <property type="match status" value="1"/>
</dbReference>
<dbReference type="InterPro" id="IPR004843">
    <property type="entry name" value="Calcineurin-like_PHP"/>
</dbReference>
<keyword evidence="2" id="KW-0378">Hydrolase</keyword>
<dbReference type="AlphaFoldDB" id="A0A1F6G7G1"/>
<dbReference type="EMBL" id="MFNE01000043">
    <property type="protein sequence ID" value="OGG94045.1"/>
    <property type="molecule type" value="Genomic_DNA"/>
</dbReference>
<reference evidence="4 5" key="1">
    <citation type="journal article" date="2016" name="Nat. Commun.">
        <title>Thousands of microbial genomes shed light on interconnected biogeochemical processes in an aquifer system.</title>
        <authorList>
            <person name="Anantharaman K."/>
            <person name="Brown C.T."/>
            <person name="Hug L.A."/>
            <person name="Sharon I."/>
            <person name="Castelle C.J."/>
            <person name="Probst A.J."/>
            <person name="Thomas B.C."/>
            <person name="Singh A."/>
            <person name="Wilkins M.J."/>
            <person name="Karaoz U."/>
            <person name="Brodie E.L."/>
            <person name="Williams K.H."/>
            <person name="Hubbard S.S."/>
            <person name="Banfield J.F."/>
        </authorList>
    </citation>
    <scope>NUCLEOTIDE SEQUENCE [LARGE SCALE GENOMIC DNA]</scope>
</reference>
<dbReference type="GO" id="GO:0016787">
    <property type="term" value="F:hydrolase activity"/>
    <property type="evidence" value="ECO:0007669"/>
    <property type="project" value="UniProtKB-KW"/>
</dbReference>
<sequence length="291" mass="32942">MSWTLYFGSLIALAIGLRLIWEIRTKACYNPKAKMPEGWNQFGALNELKILIIGDQGSGDKYQKAVALAAEQIASARGADLVLLLGDNFIQEGVADLEDPQWQSKFEEIYRLDLPFFAVLGNHDFKGNYLAQIHYSEKNRRWRMPAATYQFEAGPVAFYAVNTTCSICSFWSLFKKTAQPWRVAFGHHPVLSSGRHGSMLSLERWVVKKSGVQFYLSGHHHLLEHIALEGLDQITSGAGGTNLNETAERDLAGKAFYRLDHGFVWAHFTQTQASFHFFDTQGEEHYQFSRS</sequence>
<dbReference type="STRING" id="1817772.A2527_09330"/>
<accession>A0A1F6G7G1</accession>
<name>A0A1F6G7G1_9PROT</name>
<comment type="caution">
    <text evidence="4">The sequence shown here is derived from an EMBL/GenBank/DDBJ whole genome shotgun (WGS) entry which is preliminary data.</text>
</comment>
<dbReference type="PANTHER" id="PTHR10161">
    <property type="entry name" value="TARTRATE-RESISTANT ACID PHOSPHATASE TYPE 5"/>
    <property type="match status" value="1"/>
</dbReference>
<evidence type="ECO:0000313" key="5">
    <source>
        <dbReference type="Proteomes" id="UP000178449"/>
    </source>
</evidence>